<evidence type="ECO:0000256" key="1">
    <source>
        <dbReference type="SAM" id="Phobius"/>
    </source>
</evidence>
<evidence type="ECO:0000313" key="2">
    <source>
        <dbReference type="EMBL" id="EEY35745.1"/>
    </source>
</evidence>
<organism evidence="2 3">
    <name type="scientific">Pseudoleptotrichia goodfellowii F0264</name>
    <dbReference type="NCBI Taxonomy" id="596323"/>
    <lineage>
        <taxon>Bacteria</taxon>
        <taxon>Fusobacteriati</taxon>
        <taxon>Fusobacteriota</taxon>
        <taxon>Fusobacteriia</taxon>
        <taxon>Fusobacteriales</taxon>
        <taxon>Leptotrichiaceae</taxon>
        <taxon>Pseudoleptotrichia</taxon>
    </lineage>
</organism>
<feature type="transmembrane region" description="Helical" evidence="1">
    <location>
        <begin position="63"/>
        <end position="79"/>
    </location>
</feature>
<reference evidence="2 3" key="1">
    <citation type="submission" date="2009-10" db="EMBL/GenBank/DDBJ databases">
        <authorList>
            <person name="Harkins D.M."/>
            <person name="Madupu R."/>
            <person name="Durkin A.S."/>
            <person name="Torralba M."/>
            <person name="Methe B."/>
            <person name="Sutton G.G."/>
            <person name="Strausberg R.L."/>
            <person name="Nelson K.E."/>
        </authorList>
    </citation>
    <scope>NUCLEOTIDE SEQUENCE [LARGE SCALE GENOMIC DNA]</scope>
    <source>
        <strain evidence="2 3">F0264</strain>
    </source>
</reference>
<keyword evidence="1" id="KW-0812">Transmembrane</keyword>
<comment type="caution">
    <text evidence="2">The sequence shown here is derived from an EMBL/GenBank/DDBJ whole genome shotgun (WGS) entry which is preliminary data.</text>
</comment>
<proteinExistence type="predicted"/>
<dbReference type="EMBL" id="ADAD01000043">
    <property type="protein sequence ID" value="EEY35745.1"/>
    <property type="molecule type" value="Genomic_DNA"/>
</dbReference>
<protein>
    <submittedName>
        <fullName evidence="2">Uncharacterized protein</fullName>
    </submittedName>
</protein>
<dbReference type="AlphaFoldDB" id="D0GJI6"/>
<feature type="transmembrane region" description="Helical" evidence="1">
    <location>
        <begin position="12"/>
        <end position="33"/>
    </location>
</feature>
<name>D0GJI6_9FUSO</name>
<accession>D0GJI6</accession>
<keyword evidence="1" id="KW-1133">Transmembrane helix</keyword>
<feature type="transmembrane region" description="Helical" evidence="1">
    <location>
        <begin position="91"/>
        <end position="112"/>
    </location>
</feature>
<sequence length="120" mass="14309">MILLFGLTFYKLPYMGLYLLSYFAAVIIFIIIKGKNDPKILRYILFAITLVNFVNVFYFLFSYYAYFIIYQFIIIYLAVKKDKSNNKFENYMYMTLSFNDFMNISVFSSLILRMMANGVI</sequence>
<keyword evidence="3" id="KW-1185">Reference proteome</keyword>
<dbReference type="Proteomes" id="UP000004226">
    <property type="component" value="Unassembled WGS sequence"/>
</dbReference>
<keyword evidence="1" id="KW-0472">Membrane</keyword>
<evidence type="ECO:0000313" key="3">
    <source>
        <dbReference type="Proteomes" id="UP000004226"/>
    </source>
</evidence>
<gene>
    <name evidence="2" type="ORF">HMPREF0554_2419</name>
</gene>